<evidence type="ECO:0000313" key="1">
    <source>
        <dbReference type="EMBL" id="MDQ7250015.1"/>
    </source>
</evidence>
<name>A0ABU0YQL0_9PROT</name>
<sequence length="155" mass="17098">MTSVTRREQSHRALPPRCAPHTCMVAARLTGPKPGCEGWRRSRHPWGDDAIEAAMATDDDKDRVFDRRTISVGDSAVWDARLGVFRVKVQGNRDVGSITILKSAPLPISHLNDSAPARKTRLGDILRTRLEIEVNAAIARGERQVPGSLTLLARE</sequence>
<proteinExistence type="predicted"/>
<dbReference type="Proteomes" id="UP001230156">
    <property type="component" value="Unassembled WGS sequence"/>
</dbReference>
<dbReference type="EMBL" id="JAUYVI010000006">
    <property type="protein sequence ID" value="MDQ7250015.1"/>
    <property type="molecule type" value="Genomic_DNA"/>
</dbReference>
<evidence type="ECO:0000313" key="2">
    <source>
        <dbReference type="Proteomes" id="UP001230156"/>
    </source>
</evidence>
<reference evidence="2" key="1">
    <citation type="submission" date="2023-08" db="EMBL/GenBank/DDBJ databases">
        <title>Rhodospirillaceae gen. nov., a novel taxon isolated from the Yangtze River Yuezi River estuary sludge.</title>
        <authorList>
            <person name="Ruan L."/>
        </authorList>
    </citation>
    <scope>NUCLEOTIDE SEQUENCE [LARGE SCALE GENOMIC DNA]</scope>
    <source>
        <strain evidence="2">R-7</strain>
    </source>
</reference>
<gene>
    <name evidence="1" type="ORF">Q8A70_20160</name>
</gene>
<comment type="caution">
    <text evidence="1">The sequence shown here is derived from an EMBL/GenBank/DDBJ whole genome shotgun (WGS) entry which is preliminary data.</text>
</comment>
<dbReference type="RefSeq" id="WP_379958719.1">
    <property type="nucleotide sequence ID" value="NZ_JAUYVI010000006.1"/>
</dbReference>
<protein>
    <submittedName>
        <fullName evidence="1">Uncharacterized protein</fullName>
    </submittedName>
</protein>
<organism evidence="1 2">
    <name type="scientific">Dongia sedimenti</name>
    <dbReference type="NCBI Taxonomy" id="3064282"/>
    <lineage>
        <taxon>Bacteria</taxon>
        <taxon>Pseudomonadati</taxon>
        <taxon>Pseudomonadota</taxon>
        <taxon>Alphaproteobacteria</taxon>
        <taxon>Rhodospirillales</taxon>
        <taxon>Dongiaceae</taxon>
        <taxon>Dongia</taxon>
    </lineage>
</organism>
<keyword evidence="2" id="KW-1185">Reference proteome</keyword>
<accession>A0ABU0YQL0</accession>